<dbReference type="RefSeq" id="WP_088664201.1">
    <property type="nucleotide sequence ID" value="NZ_CP021405.1"/>
</dbReference>
<feature type="domain" description="DUF1468" evidence="2">
    <location>
        <begin position="5"/>
        <end position="140"/>
    </location>
</feature>
<dbReference type="InterPro" id="IPR009936">
    <property type="entry name" value="DUF1468"/>
</dbReference>
<dbReference type="Pfam" id="PF07331">
    <property type="entry name" value="TctB"/>
    <property type="match status" value="1"/>
</dbReference>
<evidence type="ECO:0000259" key="2">
    <source>
        <dbReference type="Pfam" id="PF07331"/>
    </source>
</evidence>
<reference evidence="3 4" key="1">
    <citation type="submission" date="2017-05" db="EMBL/GenBank/DDBJ databases">
        <title>Comparative genomic and metabolic analysis of manganese-oxidizing mechanisms in Celeribater manganoxidans DY25T: its adaption to the environment of polymetallic nodule.</title>
        <authorList>
            <person name="Wang X."/>
        </authorList>
    </citation>
    <scope>NUCLEOTIDE SEQUENCE [LARGE SCALE GENOMIC DNA]</scope>
    <source>
        <strain evidence="3 4">DY25</strain>
        <plasmid evidence="4">pdy25-a</plasmid>
    </source>
</reference>
<keyword evidence="1" id="KW-1133">Transmembrane helix</keyword>
<evidence type="ECO:0000256" key="1">
    <source>
        <dbReference type="SAM" id="Phobius"/>
    </source>
</evidence>
<feature type="transmembrane region" description="Helical" evidence="1">
    <location>
        <begin position="117"/>
        <end position="139"/>
    </location>
</feature>
<feature type="transmembrane region" description="Helical" evidence="1">
    <location>
        <begin position="37"/>
        <end position="55"/>
    </location>
</feature>
<evidence type="ECO:0000313" key="4">
    <source>
        <dbReference type="Proteomes" id="UP000219050"/>
    </source>
</evidence>
<dbReference type="KEGG" id="cmag:CBW24_15875"/>
<keyword evidence="1" id="KW-0472">Membrane</keyword>
<dbReference type="OrthoDB" id="8455333at2"/>
<name>A0A291M3U2_9RHOB</name>
<keyword evidence="1" id="KW-0812">Transmembrane</keyword>
<accession>A0A291M3U2</accession>
<feature type="transmembrane region" description="Helical" evidence="1">
    <location>
        <begin position="75"/>
        <end position="108"/>
    </location>
</feature>
<proteinExistence type="predicted"/>
<evidence type="ECO:0000313" key="3">
    <source>
        <dbReference type="EMBL" id="ATI43626.1"/>
    </source>
</evidence>
<dbReference type="Proteomes" id="UP000219050">
    <property type="component" value="Plasmid pDY25-A"/>
</dbReference>
<keyword evidence="4" id="KW-1185">Reference proteome</keyword>
<sequence>MRIVFFLVILAAGIMYSYTAFIDLDFMTRTGRLGPGFFPRIIGVLMVGFTLYAMVTELRPAADAPGARGYGGQVALIMGLGIAYVALLGVLGGVLATVLFLLVALLLLNPGRLVQNVAVALLVPVAIYILFDTLLNAAIPEGMLPLPF</sequence>
<feature type="transmembrane region" description="Helical" evidence="1">
    <location>
        <begin position="6"/>
        <end position="25"/>
    </location>
</feature>
<dbReference type="EMBL" id="CP021405">
    <property type="protein sequence ID" value="ATI43626.1"/>
    <property type="molecule type" value="Genomic_DNA"/>
</dbReference>
<keyword evidence="3" id="KW-0614">Plasmid</keyword>
<protein>
    <recommendedName>
        <fullName evidence="2">DUF1468 domain-containing protein</fullName>
    </recommendedName>
</protein>
<gene>
    <name evidence="3" type="ORF">CBW24_15875</name>
</gene>
<organism evidence="3 4">
    <name type="scientific">Pacificitalea manganoxidans</name>
    <dbReference type="NCBI Taxonomy" id="1411902"/>
    <lineage>
        <taxon>Bacteria</taxon>
        <taxon>Pseudomonadati</taxon>
        <taxon>Pseudomonadota</taxon>
        <taxon>Alphaproteobacteria</taxon>
        <taxon>Rhodobacterales</taxon>
        <taxon>Paracoccaceae</taxon>
        <taxon>Pacificitalea</taxon>
    </lineage>
</organism>
<dbReference type="AlphaFoldDB" id="A0A291M3U2"/>
<geneLocation type="plasmid" evidence="4">
    <name>pdy25-a</name>
</geneLocation>